<proteinExistence type="predicted"/>
<organism evidence="2 3">
    <name type="scientific">Pseudooceanicola lipolyticus</name>
    <dbReference type="NCBI Taxonomy" id="2029104"/>
    <lineage>
        <taxon>Bacteria</taxon>
        <taxon>Pseudomonadati</taxon>
        <taxon>Pseudomonadota</taxon>
        <taxon>Alphaproteobacteria</taxon>
        <taxon>Rhodobacterales</taxon>
        <taxon>Paracoccaceae</taxon>
        <taxon>Pseudooceanicola</taxon>
    </lineage>
</organism>
<reference evidence="2 3" key="1">
    <citation type="journal article" date="2018" name="Int. J. Syst. Evol. Microbiol.">
        <title>Pseudooceanicola lipolyticus sp. nov., a marine alphaproteobacterium, reclassification of Oceanicola flagellatus as Pseudooceanicola flagellatus comb. nov. and emended description of the genus Pseudooceanicola.</title>
        <authorList>
            <person name="Huang M.-M."/>
            <person name="Guo L.-L."/>
            <person name="Wu Y.-H."/>
            <person name="Lai Q.-L."/>
            <person name="Shao Z.-Z."/>
            <person name="Wang C.-S."/>
            <person name="Wu M."/>
            <person name="Xu X.-W."/>
        </authorList>
    </citation>
    <scope>NUCLEOTIDE SEQUENCE [LARGE SCALE GENOMIC DNA]</scope>
    <source>
        <strain evidence="2 3">157</strain>
    </source>
</reference>
<dbReference type="RefSeq" id="WP_172720944.1">
    <property type="nucleotide sequence ID" value="NZ_PGTB01000015.1"/>
</dbReference>
<feature type="domain" description="Cadherin-like" evidence="1">
    <location>
        <begin position="1"/>
        <end position="94"/>
    </location>
</feature>
<dbReference type="InterPro" id="IPR041690">
    <property type="entry name" value="Cadherin_5"/>
</dbReference>
<dbReference type="AlphaFoldDB" id="A0A2M8J3U1"/>
<evidence type="ECO:0000259" key="1">
    <source>
        <dbReference type="Pfam" id="PF17892"/>
    </source>
</evidence>
<dbReference type="Gene3D" id="3.40.50.1110">
    <property type="entry name" value="SGNH hydrolase"/>
    <property type="match status" value="1"/>
</dbReference>
<sequence>NIDPTAGDDSYVTNLNTALVINAPGVLDNDDDLNGDTLNVSQILTGVSNGTLAWNPNGSFTYTPNAAFVGEDSFTYEVSDGNGGFDSATVTITVGVQGAIIDLGDTEAEALDLTGGYQVETVAGYSGGAIIKATGAGTSTATGTFVGDSGTYWLDVAWLNEHDGAAEYRVLVNGEVVGSWIGTGGEPSITREVHRFGLDLTAGDTIALQGIVNAGEPARIDTISLSERTPVHTGLDLTDYDYFAFTGQSNAERHFSREAGDYSQGPMGFIAFEAHMEGLTGGMTTAIEAATGGSGSNQEARADLFWWNLDTNQPGQCLLDSVSAIQAALGAGEDLDGIFWAQGETDAYAVDVSGHLTEAEAVSYLIQATTNVFQYFWTTFGADVPIFIQELDDIAGYSSIPALRQAQQDIADTYANVYIGSSPIGYDHFDALHYNVDAYNDIAVELADAAFGVISDIPLV</sequence>
<comment type="caution">
    <text evidence="2">The sequence shown here is derived from an EMBL/GenBank/DDBJ whole genome shotgun (WGS) entry which is preliminary data.</text>
</comment>
<evidence type="ECO:0000313" key="3">
    <source>
        <dbReference type="Proteomes" id="UP000231553"/>
    </source>
</evidence>
<dbReference type="Gene3D" id="2.60.40.2810">
    <property type="match status" value="1"/>
</dbReference>
<dbReference type="GO" id="GO:0016788">
    <property type="term" value="F:hydrolase activity, acting on ester bonds"/>
    <property type="evidence" value="ECO:0007669"/>
    <property type="project" value="UniProtKB-ARBA"/>
</dbReference>
<evidence type="ECO:0000313" key="2">
    <source>
        <dbReference type="EMBL" id="PJE37438.1"/>
    </source>
</evidence>
<dbReference type="Proteomes" id="UP000231553">
    <property type="component" value="Unassembled WGS sequence"/>
</dbReference>
<dbReference type="SUPFAM" id="SSF49785">
    <property type="entry name" value="Galactose-binding domain-like"/>
    <property type="match status" value="1"/>
</dbReference>
<protein>
    <recommendedName>
        <fullName evidence="1">Cadherin-like domain-containing protein</fullName>
    </recommendedName>
</protein>
<dbReference type="InterPro" id="IPR036514">
    <property type="entry name" value="SGNH_hydro_sf"/>
</dbReference>
<feature type="non-terminal residue" evidence="2">
    <location>
        <position position="1"/>
    </location>
</feature>
<accession>A0A2M8J3U1</accession>
<dbReference type="InterPro" id="IPR008979">
    <property type="entry name" value="Galactose-bd-like_sf"/>
</dbReference>
<name>A0A2M8J3U1_9RHOB</name>
<keyword evidence="3" id="KW-1185">Reference proteome</keyword>
<dbReference type="Pfam" id="PF17892">
    <property type="entry name" value="Cadherin_5"/>
    <property type="match status" value="1"/>
</dbReference>
<dbReference type="EMBL" id="PGTB01000015">
    <property type="protein sequence ID" value="PJE37438.1"/>
    <property type="molecule type" value="Genomic_DNA"/>
</dbReference>
<dbReference type="SUPFAM" id="SSF52266">
    <property type="entry name" value="SGNH hydrolase"/>
    <property type="match status" value="1"/>
</dbReference>
<dbReference type="Gene3D" id="2.60.120.260">
    <property type="entry name" value="Galactose-binding domain-like"/>
    <property type="match status" value="1"/>
</dbReference>
<gene>
    <name evidence="2" type="ORF">CVM52_07135</name>
</gene>